<protein>
    <recommendedName>
        <fullName evidence="3">Mediator of RNA polymerase II transcription subunit 18</fullName>
    </recommendedName>
</protein>
<dbReference type="Proteomes" id="UP000193986">
    <property type="component" value="Unassembled WGS sequence"/>
</dbReference>
<comment type="caution">
    <text evidence="1">The sequence shown here is derived from an EMBL/GenBank/DDBJ whole genome shotgun (WGS) entry which is preliminary data.</text>
</comment>
<dbReference type="OrthoDB" id="2591432at2759"/>
<organism evidence="1 2">
    <name type="scientific">Naematelia encephala</name>
    <dbReference type="NCBI Taxonomy" id="71784"/>
    <lineage>
        <taxon>Eukaryota</taxon>
        <taxon>Fungi</taxon>
        <taxon>Dikarya</taxon>
        <taxon>Basidiomycota</taxon>
        <taxon>Agaricomycotina</taxon>
        <taxon>Tremellomycetes</taxon>
        <taxon>Tremellales</taxon>
        <taxon>Naemateliaceae</taxon>
        <taxon>Naematelia</taxon>
    </lineage>
</organism>
<evidence type="ECO:0000313" key="1">
    <source>
        <dbReference type="EMBL" id="ORY33136.1"/>
    </source>
</evidence>
<evidence type="ECO:0008006" key="3">
    <source>
        <dbReference type="Google" id="ProtNLM"/>
    </source>
</evidence>
<reference evidence="1 2" key="1">
    <citation type="submission" date="2016-07" db="EMBL/GenBank/DDBJ databases">
        <title>Pervasive Adenine N6-methylation of Active Genes in Fungi.</title>
        <authorList>
            <consortium name="DOE Joint Genome Institute"/>
            <person name="Mondo S.J."/>
            <person name="Dannebaum R.O."/>
            <person name="Kuo R.C."/>
            <person name="Labutti K."/>
            <person name="Haridas S."/>
            <person name="Kuo A."/>
            <person name="Salamov A."/>
            <person name="Ahrendt S.R."/>
            <person name="Lipzen A."/>
            <person name="Sullivan W."/>
            <person name="Andreopoulos W.B."/>
            <person name="Clum A."/>
            <person name="Lindquist E."/>
            <person name="Daum C."/>
            <person name="Ramamoorthy G.K."/>
            <person name="Gryganskyi A."/>
            <person name="Culley D."/>
            <person name="Magnuson J.K."/>
            <person name="James T.Y."/>
            <person name="O'Malley M.A."/>
            <person name="Stajich J.E."/>
            <person name="Spatafora J.W."/>
            <person name="Visel A."/>
            <person name="Grigoriev I.V."/>
        </authorList>
    </citation>
    <scope>NUCLEOTIDE SEQUENCE [LARGE SCALE GENOMIC DNA]</scope>
    <source>
        <strain evidence="1 2">68-887.2</strain>
    </source>
</reference>
<sequence length="233" mass="25851">MSNSAPLLPTLQALLPPSHLQPLLTSLSLRSLHSTKHRHTDAIYINSQPVVPGQQRHLRLRSISHKPKDKQTKTEIEITGEQDEEEERYSLSYISMPLQGREYAGMDVRACLGVEVEGYTGSEEIDEFITLLGFQKSHSFTLSGYRFHLAIPLPSSSPITLHLTVARLLESTAGGQQQSSPEKTSEPYLVQLQPSRPVPAVGSLGVIGLQDMMRVMQEVAARIDGVDWSTRKT</sequence>
<name>A0A1Y2BEK9_9TREE</name>
<gene>
    <name evidence="1" type="ORF">BCR39DRAFT_333345</name>
</gene>
<dbReference type="AlphaFoldDB" id="A0A1Y2BEK9"/>
<evidence type="ECO:0000313" key="2">
    <source>
        <dbReference type="Proteomes" id="UP000193986"/>
    </source>
</evidence>
<proteinExistence type="predicted"/>
<dbReference type="EMBL" id="MCFC01000007">
    <property type="protein sequence ID" value="ORY33136.1"/>
    <property type="molecule type" value="Genomic_DNA"/>
</dbReference>
<keyword evidence="2" id="KW-1185">Reference proteome</keyword>
<accession>A0A1Y2BEK9</accession>
<dbReference type="Gene3D" id="2.40.320.10">
    <property type="entry name" value="Hypothetical Protein Pfu-838710-001"/>
    <property type="match status" value="1"/>
</dbReference>
<dbReference type="InParanoid" id="A0A1Y2BEK9"/>